<accession>A0A5K7YU37</accession>
<reference evidence="10 11" key="1">
    <citation type="submission" date="2019-11" db="EMBL/GenBank/DDBJ databases">
        <title>Comparative genomics of hydrocarbon-degrading Desulfosarcina strains.</title>
        <authorList>
            <person name="Watanabe M."/>
            <person name="Kojima H."/>
            <person name="Fukui M."/>
        </authorList>
    </citation>
    <scope>NUCLEOTIDE SEQUENCE [LARGE SCALE GENOMIC DNA]</scope>
    <source>
        <strain evidence="10 11">PL12</strain>
    </source>
</reference>
<dbReference type="PROSITE" id="PS50192">
    <property type="entry name" value="T_SNARE"/>
    <property type="match status" value="1"/>
</dbReference>
<evidence type="ECO:0000256" key="3">
    <source>
        <dbReference type="ARBA" id="ARBA00023224"/>
    </source>
</evidence>
<evidence type="ECO:0008006" key="12">
    <source>
        <dbReference type="Google" id="ProtNLM"/>
    </source>
</evidence>
<organism evidence="10 11">
    <name type="scientific">Desulfosarcina alkanivorans</name>
    <dbReference type="NCBI Taxonomy" id="571177"/>
    <lineage>
        <taxon>Bacteria</taxon>
        <taxon>Pseudomonadati</taxon>
        <taxon>Thermodesulfobacteriota</taxon>
        <taxon>Desulfobacteria</taxon>
        <taxon>Desulfobacterales</taxon>
        <taxon>Desulfosarcinaceae</taxon>
        <taxon>Desulfosarcina</taxon>
    </lineage>
</organism>
<evidence type="ECO:0000256" key="5">
    <source>
        <dbReference type="PROSITE-ProRule" id="PRU00284"/>
    </source>
</evidence>
<keyword evidence="6" id="KW-0812">Transmembrane</keyword>
<keyword evidence="2" id="KW-0997">Cell inner membrane</keyword>
<evidence type="ECO:0000259" key="7">
    <source>
        <dbReference type="PROSITE" id="PS50111"/>
    </source>
</evidence>
<dbReference type="PANTHER" id="PTHR32089:SF112">
    <property type="entry name" value="LYSOZYME-LIKE PROTEIN-RELATED"/>
    <property type="match status" value="1"/>
</dbReference>
<feature type="transmembrane region" description="Helical" evidence="6">
    <location>
        <begin position="182"/>
        <end position="203"/>
    </location>
</feature>
<dbReference type="PROSITE" id="PS50885">
    <property type="entry name" value="HAMP"/>
    <property type="match status" value="1"/>
</dbReference>
<proteinExistence type="inferred from homology"/>
<comment type="subcellular location">
    <subcellularLocation>
        <location evidence="1">Cell inner membrane</location>
        <topology evidence="1">Multi-pass membrane protein</topology>
    </subcellularLocation>
</comment>
<dbReference type="Proteomes" id="UP000427906">
    <property type="component" value="Chromosome"/>
</dbReference>
<evidence type="ECO:0000259" key="8">
    <source>
        <dbReference type="PROSITE" id="PS50192"/>
    </source>
</evidence>
<keyword evidence="6" id="KW-0472">Membrane</keyword>
<evidence type="ECO:0000256" key="1">
    <source>
        <dbReference type="ARBA" id="ARBA00004429"/>
    </source>
</evidence>
<sequence>MKFLSIAKKVWISLGILVVGYFFSMAIGFHLGQETETRLHGVSDDLFPASMMGSAAVTAFDEQIKLYNDAVLMGESAIFSKTREKADEVAKNLEAIAGMPGIDQARKADMSQTLQQHADFTASAQKVYAAMSEGNIDETQMALLAKKTQHLSEKLEEYKTALANDLKTELVSLSDQSKIQRMVNVGIFAVVVAVALLFAWFIVTRSISRPLNNTVSMLRDIAEGEGDLTKRLEAGSRDEIGEMAKWFNIFIEKLQAIIGDVLSNAGSLNDSSNKLAELAGHMSTEAVEMSSNSRTVATSAEEMNVNLNNVAAAMEQSSTNTSMVASAAEEMNATITEIAGNADKAKKISNTAVSQARSASEKMGALGIAAQAIGKVTETITEISEQTNLLALNATIEAARAGEAGKGFAVVANEIKELAKQTSDATLDIKRQIEEVQNTTDSTVTEIDQISSVINNINEIVGTIATSVDEQSSATREIAQNISQASTGIQEVNENVNQSSSVANGISANITEVSQSASEISNSSEQVNINAEDLKKMATELNTLVGQFKI</sequence>
<dbReference type="Pfam" id="PF00672">
    <property type="entry name" value="HAMP"/>
    <property type="match status" value="1"/>
</dbReference>
<dbReference type="RefSeq" id="WP_155319378.1">
    <property type="nucleotide sequence ID" value="NZ_AP021874.1"/>
</dbReference>
<evidence type="ECO:0000313" key="11">
    <source>
        <dbReference type="Proteomes" id="UP000427906"/>
    </source>
</evidence>
<keyword evidence="2" id="KW-1003">Cell membrane</keyword>
<dbReference type="InterPro" id="IPR004089">
    <property type="entry name" value="MCPsignal_dom"/>
</dbReference>
<name>A0A5K7YU37_9BACT</name>
<dbReference type="Gene3D" id="1.10.8.500">
    <property type="entry name" value="HAMP domain in histidine kinase"/>
    <property type="match status" value="1"/>
</dbReference>
<dbReference type="Gene3D" id="1.10.287.950">
    <property type="entry name" value="Methyl-accepting chemotaxis protein"/>
    <property type="match status" value="1"/>
</dbReference>
<dbReference type="GO" id="GO:0005886">
    <property type="term" value="C:plasma membrane"/>
    <property type="evidence" value="ECO:0007669"/>
    <property type="project" value="UniProtKB-SubCell"/>
</dbReference>
<dbReference type="PROSITE" id="PS50111">
    <property type="entry name" value="CHEMOTAXIS_TRANSDUC_2"/>
    <property type="match status" value="1"/>
</dbReference>
<keyword evidence="6" id="KW-1133">Transmembrane helix</keyword>
<evidence type="ECO:0000313" key="10">
    <source>
        <dbReference type="EMBL" id="BBO71563.1"/>
    </source>
</evidence>
<feature type="domain" description="Methyl-accepting transducer" evidence="7">
    <location>
        <begin position="278"/>
        <end position="514"/>
    </location>
</feature>
<feature type="transmembrane region" description="Helical" evidence="6">
    <location>
        <begin position="12"/>
        <end position="31"/>
    </location>
</feature>
<dbReference type="OrthoDB" id="5416186at2"/>
<protein>
    <recommendedName>
        <fullName evidence="12">Methyl-accepting chemotaxis protein</fullName>
    </recommendedName>
</protein>
<evidence type="ECO:0000256" key="4">
    <source>
        <dbReference type="ARBA" id="ARBA00029447"/>
    </source>
</evidence>
<feature type="domain" description="HAMP" evidence="9">
    <location>
        <begin position="205"/>
        <end position="259"/>
    </location>
</feature>
<dbReference type="AlphaFoldDB" id="A0A5K7YU37"/>
<dbReference type="SMART" id="SM00304">
    <property type="entry name" value="HAMP"/>
    <property type="match status" value="1"/>
</dbReference>
<dbReference type="KEGG" id="dalk:DSCA_54930"/>
<dbReference type="EMBL" id="AP021874">
    <property type="protein sequence ID" value="BBO71563.1"/>
    <property type="molecule type" value="Genomic_DNA"/>
</dbReference>
<dbReference type="CDD" id="cd06225">
    <property type="entry name" value="HAMP"/>
    <property type="match status" value="1"/>
</dbReference>
<dbReference type="InterPro" id="IPR003660">
    <property type="entry name" value="HAMP_dom"/>
</dbReference>
<dbReference type="SUPFAM" id="SSF58104">
    <property type="entry name" value="Methyl-accepting chemotaxis protein (MCP) signaling domain"/>
    <property type="match status" value="1"/>
</dbReference>
<dbReference type="GO" id="GO:0007165">
    <property type="term" value="P:signal transduction"/>
    <property type="evidence" value="ECO:0007669"/>
    <property type="project" value="UniProtKB-KW"/>
</dbReference>
<dbReference type="SMART" id="SM00283">
    <property type="entry name" value="MA"/>
    <property type="match status" value="1"/>
</dbReference>
<dbReference type="InterPro" id="IPR000727">
    <property type="entry name" value="T_SNARE_dom"/>
</dbReference>
<keyword evidence="11" id="KW-1185">Reference proteome</keyword>
<comment type="similarity">
    <text evidence="4">Belongs to the methyl-accepting chemotaxis (MCP) protein family.</text>
</comment>
<feature type="domain" description="T-SNARE coiled-coil homology" evidence="8">
    <location>
        <begin position="437"/>
        <end position="499"/>
    </location>
</feature>
<gene>
    <name evidence="10" type="ORF">DSCA_54930</name>
</gene>
<keyword evidence="3 5" id="KW-0807">Transducer</keyword>
<dbReference type="PANTHER" id="PTHR32089">
    <property type="entry name" value="METHYL-ACCEPTING CHEMOTAXIS PROTEIN MCPB"/>
    <property type="match status" value="1"/>
</dbReference>
<evidence type="ECO:0000256" key="2">
    <source>
        <dbReference type="ARBA" id="ARBA00022519"/>
    </source>
</evidence>
<evidence type="ECO:0000256" key="6">
    <source>
        <dbReference type="SAM" id="Phobius"/>
    </source>
</evidence>
<evidence type="ECO:0000259" key="9">
    <source>
        <dbReference type="PROSITE" id="PS50885"/>
    </source>
</evidence>
<dbReference type="Pfam" id="PF00015">
    <property type="entry name" value="MCPsignal"/>
    <property type="match status" value="1"/>
</dbReference>